<gene>
    <name evidence="1" type="ORF">PHLGIDRAFT_118971</name>
</gene>
<dbReference type="HOGENOM" id="CLU_878678_0_0_1"/>
<dbReference type="EMBL" id="KN840518">
    <property type="protein sequence ID" value="KIP06417.1"/>
    <property type="molecule type" value="Genomic_DNA"/>
</dbReference>
<protein>
    <submittedName>
        <fullName evidence="1">Uncharacterized protein</fullName>
    </submittedName>
</protein>
<feature type="non-terminal residue" evidence="1">
    <location>
        <position position="318"/>
    </location>
</feature>
<reference evidence="1 2" key="1">
    <citation type="journal article" date="2014" name="PLoS Genet.">
        <title>Analysis of the Phlebiopsis gigantea genome, transcriptome and secretome provides insight into its pioneer colonization strategies of wood.</title>
        <authorList>
            <person name="Hori C."/>
            <person name="Ishida T."/>
            <person name="Igarashi K."/>
            <person name="Samejima M."/>
            <person name="Suzuki H."/>
            <person name="Master E."/>
            <person name="Ferreira P."/>
            <person name="Ruiz-Duenas F.J."/>
            <person name="Held B."/>
            <person name="Canessa P."/>
            <person name="Larrondo L.F."/>
            <person name="Schmoll M."/>
            <person name="Druzhinina I.S."/>
            <person name="Kubicek C.P."/>
            <person name="Gaskell J.A."/>
            <person name="Kersten P."/>
            <person name="St John F."/>
            <person name="Glasner J."/>
            <person name="Sabat G."/>
            <person name="Splinter BonDurant S."/>
            <person name="Syed K."/>
            <person name="Yadav J."/>
            <person name="Mgbeahuruike A.C."/>
            <person name="Kovalchuk A."/>
            <person name="Asiegbu F.O."/>
            <person name="Lackner G."/>
            <person name="Hoffmeister D."/>
            <person name="Rencoret J."/>
            <person name="Gutierrez A."/>
            <person name="Sun H."/>
            <person name="Lindquist E."/>
            <person name="Barry K."/>
            <person name="Riley R."/>
            <person name="Grigoriev I.V."/>
            <person name="Henrissat B."/>
            <person name="Kues U."/>
            <person name="Berka R.M."/>
            <person name="Martinez A.T."/>
            <person name="Covert S.F."/>
            <person name="Blanchette R.A."/>
            <person name="Cullen D."/>
        </authorList>
    </citation>
    <scope>NUCLEOTIDE SEQUENCE [LARGE SCALE GENOMIC DNA]</scope>
    <source>
        <strain evidence="1 2">11061_1 CR5-6</strain>
    </source>
</reference>
<dbReference type="AlphaFoldDB" id="A0A0C3S6V4"/>
<proteinExistence type="predicted"/>
<sequence length="318" mass="35190">MHNNYQQKPSHSWTVGMNTGTICLPVSTRAVLFGEQRATYTGLSQWRGVAPKPEPYLGKAVVMSIDDNGSCLLLMSTDDSTMVWAQRDLKAIDEAAAEEFKKSPFAHWDFGGGEAIKNSTKISSMDCMIVRSCQPGTRGGWFSLETLRTQLALYHGGEGANQSFEDIDILVQQIEKYVPSTESPSARALESALQEFEGVRIPQSSASVEKARELMYSADPKLGTEEHRKMSLKDLREVVPLIPADCFFGKGLLPDLQPDIDVDRVVGNLVKNKVIYSSSGGRWANFNSSRQILEHEDEVFAAWPRIIDEIIAASGVDR</sequence>
<organism evidence="1 2">
    <name type="scientific">Phlebiopsis gigantea (strain 11061_1 CR5-6)</name>
    <name type="common">White-rot fungus</name>
    <name type="synonym">Peniophora gigantea</name>
    <dbReference type="NCBI Taxonomy" id="745531"/>
    <lineage>
        <taxon>Eukaryota</taxon>
        <taxon>Fungi</taxon>
        <taxon>Dikarya</taxon>
        <taxon>Basidiomycota</taxon>
        <taxon>Agaricomycotina</taxon>
        <taxon>Agaricomycetes</taxon>
        <taxon>Polyporales</taxon>
        <taxon>Phanerochaetaceae</taxon>
        <taxon>Phlebiopsis</taxon>
    </lineage>
</organism>
<dbReference type="Gene3D" id="3.50.50.60">
    <property type="entry name" value="FAD/NAD(P)-binding domain"/>
    <property type="match status" value="1"/>
</dbReference>
<evidence type="ECO:0000313" key="2">
    <source>
        <dbReference type="Proteomes" id="UP000053257"/>
    </source>
</evidence>
<evidence type="ECO:0000313" key="1">
    <source>
        <dbReference type="EMBL" id="KIP06417.1"/>
    </source>
</evidence>
<dbReference type="Proteomes" id="UP000053257">
    <property type="component" value="Unassembled WGS sequence"/>
</dbReference>
<accession>A0A0C3S6V4</accession>
<keyword evidence="2" id="KW-1185">Reference proteome</keyword>
<name>A0A0C3S6V4_PHLG1</name>
<dbReference type="OrthoDB" id="47494at2759"/>
<dbReference type="InterPro" id="IPR036188">
    <property type="entry name" value="FAD/NAD-bd_sf"/>
</dbReference>
<dbReference type="STRING" id="745531.A0A0C3S6V4"/>